<comment type="caution">
    <text evidence="1">The sequence shown here is derived from an EMBL/GenBank/DDBJ whole genome shotgun (WGS) entry which is preliminary data.</text>
</comment>
<organism evidence="1 2">
    <name type="scientific">Leptospira noumeaensis</name>
    <dbReference type="NCBI Taxonomy" id="2484964"/>
    <lineage>
        <taxon>Bacteria</taxon>
        <taxon>Pseudomonadati</taxon>
        <taxon>Spirochaetota</taxon>
        <taxon>Spirochaetia</taxon>
        <taxon>Leptospirales</taxon>
        <taxon>Leptospiraceae</taxon>
        <taxon>Leptospira</taxon>
    </lineage>
</organism>
<dbReference type="OrthoDB" id="322866at2"/>
<reference evidence="1" key="1">
    <citation type="journal article" date="2019" name="PLoS Negl. Trop. Dis.">
        <title>Revisiting the worldwide diversity of Leptospira species in the environment.</title>
        <authorList>
            <person name="Vincent A.T."/>
            <person name="Schiettekatte O."/>
            <person name="Bourhy P."/>
            <person name="Veyrier F.J."/>
            <person name="Picardeau M."/>
        </authorList>
    </citation>
    <scope>NUCLEOTIDE SEQUENCE [LARGE SCALE GENOMIC DNA]</scope>
    <source>
        <strain evidence="1">201800287</strain>
    </source>
</reference>
<evidence type="ECO:0000313" key="2">
    <source>
        <dbReference type="Proteomes" id="UP000298009"/>
    </source>
</evidence>
<name>A0A4R9IGP0_9LEPT</name>
<accession>A0A4R9IGP0</accession>
<gene>
    <name evidence="1" type="ORF">EHQ24_01690</name>
</gene>
<evidence type="ECO:0000313" key="1">
    <source>
        <dbReference type="EMBL" id="TGK87588.1"/>
    </source>
</evidence>
<dbReference type="EMBL" id="RQFK01000008">
    <property type="protein sequence ID" value="TGK87588.1"/>
    <property type="molecule type" value="Genomic_DNA"/>
</dbReference>
<sequence>MVELCLQDITEERFNRNRISNICEVRWRKLQREYGKESMNIKDVKRVTNRTTWNCLKKYNKKNHDVYSKIGYLGYAFTISRGDKEADMKELKIALEETLYYMSAKIYRYRLKGLEIPIMTFEGNSIDGKYNPHLHGYILIPKGEVRNFKRKLREELAKSLFNLPKLNGSRRKANKLWMKKIEGDGVLYFGYCGREESPDHGQELDKLDWDLSSFGFVSELNHKMSKRLMKRIYRRFPETETNSELFHRVICMLHWIQKRKNMPYYLRAFIPPFETFRFPKEQKTKKKSSNQYQTKEPNLSWIQISDKNTYDRIVWNQCSTPRSSFPV</sequence>
<dbReference type="Proteomes" id="UP000298009">
    <property type="component" value="Unassembled WGS sequence"/>
</dbReference>
<proteinExistence type="predicted"/>
<protein>
    <recommendedName>
        <fullName evidence="3">Replication protein</fullName>
    </recommendedName>
</protein>
<evidence type="ECO:0008006" key="3">
    <source>
        <dbReference type="Google" id="ProtNLM"/>
    </source>
</evidence>
<dbReference type="AlphaFoldDB" id="A0A4R9IGP0"/>
<keyword evidence="2" id="KW-1185">Reference proteome</keyword>